<proteinExistence type="predicted"/>
<reference evidence="1 2" key="1">
    <citation type="journal article" date="2019" name="Sci. Rep.">
        <title>Orb-weaving spider Araneus ventricosus genome elucidates the spidroin gene catalogue.</title>
        <authorList>
            <person name="Kono N."/>
            <person name="Nakamura H."/>
            <person name="Ohtoshi R."/>
            <person name="Moran D.A.P."/>
            <person name="Shinohara A."/>
            <person name="Yoshida Y."/>
            <person name="Fujiwara M."/>
            <person name="Mori M."/>
            <person name="Tomita M."/>
            <person name="Arakawa K."/>
        </authorList>
    </citation>
    <scope>NUCLEOTIDE SEQUENCE [LARGE SCALE GENOMIC DNA]</scope>
</reference>
<dbReference type="EMBL" id="BGPR01001829">
    <property type="protein sequence ID" value="GBM62659.1"/>
    <property type="molecule type" value="Genomic_DNA"/>
</dbReference>
<organism evidence="1 2">
    <name type="scientific">Araneus ventricosus</name>
    <name type="common">Orbweaver spider</name>
    <name type="synonym">Epeira ventricosa</name>
    <dbReference type="NCBI Taxonomy" id="182803"/>
    <lineage>
        <taxon>Eukaryota</taxon>
        <taxon>Metazoa</taxon>
        <taxon>Ecdysozoa</taxon>
        <taxon>Arthropoda</taxon>
        <taxon>Chelicerata</taxon>
        <taxon>Arachnida</taxon>
        <taxon>Araneae</taxon>
        <taxon>Araneomorphae</taxon>
        <taxon>Entelegynae</taxon>
        <taxon>Araneoidea</taxon>
        <taxon>Araneidae</taxon>
        <taxon>Araneus</taxon>
    </lineage>
</organism>
<evidence type="ECO:0000313" key="1">
    <source>
        <dbReference type="EMBL" id="GBM62659.1"/>
    </source>
</evidence>
<name>A0A4Y2HBK1_ARAVE</name>
<sequence>MLDELNDRLNDINTEIEVGDLIAIKGPAQESNLSILGELNHRLHDIDMVIEVGILIAIKGPPQELRPIIGMEETRPTYDAIRHN</sequence>
<protein>
    <submittedName>
        <fullName evidence="1">Uncharacterized protein</fullName>
    </submittedName>
</protein>
<gene>
    <name evidence="1" type="ORF">AVEN_257261_1</name>
</gene>
<comment type="caution">
    <text evidence="1">The sequence shown here is derived from an EMBL/GenBank/DDBJ whole genome shotgun (WGS) entry which is preliminary data.</text>
</comment>
<keyword evidence="2" id="KW-1185">Reference proteome</keyword>
<accession>A0A4Y2HBK1</accession>
<evidence type="ECO:0000313" key="2">
    <source>
        <dbReference type="Proteomes" id="UP000499080"/>
    </source>
</evidence>
<dbReference type="AlphaFoldDB" id="A0A4Y2HBK1"/>
<dbReference type="Proteomes" id="UP000499080">
    <property type="component" value="Unassembled WGS sequence"/>
</dbReference>